<dbReference type="AlphaFoldDB" id="A0AAD6ZB48"/>
<feature type="non-terminal residue" evidence="1">
    <location>
        <position position="1"/>
    </location>
</feature>
<dbReference type="Proteomes" id="UP001218218">
    <property type="component" value="Unassembled WGS sequence"/>
</dbReference>
<sequence length="103" mass="11772">ELTVQDWSAISLVSDWLYNFCSATSQMSTTSRPMLSSTHSIFRGLQKTLKEKLTALPKDAPTELVEGLTKAHRKLSDYYYKYNQSPFYIWAARKCFSLAASHN</sequence>
<evidence type="ECO:0000313" key="2">
    <source>
        <dbReference type="Proteomes" id="UP001218218"/>
    </source>
</evidence>
<protein>
    <submittedName>
        <fullName evidence="1">Uncharacterized protein</fullName>
    </submittedName>
</protein>
<keyword evidence="2" id="KW-1185">Reference proteome</keyword>
<dbReference type="EMBL" id="JARIHO010000068">
    <property type="protein sequence ID" value="KAJ7314281.1"/>
    <property type="molecule type" value="Genomic_DNA"/>
</dbReference>
<reference evidence="1" key="1">
    <citation type="submission" date="2023-03" db="EMBL/GenBank/DDBJ databases">
        <title>Massive genome expansion in bonnet fungi (Mycena s.s.) driven by repeated elements and novel gene families across ecological guilds.</title>
        <authorList>
            <consortium name="Lawrence Berkeley National Laboratory"/>
            <person name="Harder C.B."/>
            <person name="Miyauchi S."/>
            <person name="Viragh M."/>
            <person name="Kuo A."/>
            <person name="Thoen E."/>
            <person name="Andreopoulos B."/>
            <person name="Lu D."/>
            <person name="Skrede I."/>
            <person name="Drula E."/>
            <person name="Henrissat B."/>
            <person name="Morin E."/>
            <person name="Kohler A."/>
            <person name="Barry K."/>
            <person name="LaButti K."/>
            <person name="Morin E."/>
            <person name="Salamov A."/>
            <person name="Lipzen A."/>
            <person name="Mereny Z."/>
            <person name="Hegedus B."/>
            <person name="Baldrian P."/>
            <person name="Stursova M."/>
            <person name="Weitz H."/>
            <person name="Taylor A."/>
            <person name="Grigoriev I.V."/>
            <person name="Nagy L.G."/>
            <person name="Martin F."/>
            <person name="Kauserud H."/>
        </authorList>
    </citation>
    <scope>NUCLEOTIDE SEQUENCE</scope>
    <source>
        <strain evidence="1">CBHHK002</strain>
    </source>
</reference>
<gene>
    <name evidence="1" type="ORF">DFH08DRAFT_716878</name>
</gene>
<accession>A0AAD6ZB48</accession>
<organism evidence="1 2">
    <name type="scientific">Mycena albidolilacea</name>
    <dbReference type="NCBI Taxonomy" id="1033008"/>
    <lineage>
        <taxon>Eukaryota</taxon>
        <taxon>Fungi</taxon>
        <taxon>Dikarya</taxon>
        <taxon>Basidiomycota</taxon>
        <taxon>Agaricomycotina</taxon>
        <taxon>Agaricomycetes</taxon>
        <taxon>Agaricomycetidae</taxon>
        <taxon>Agaricales</taxon>
        <taxon>Marasmiineae</taxon>
        <taxon>Mycenaceae</taxon>
        <taxon>Mycena</taxon>
    </lineage>
</organism>
<comment type="caution">
    <text evidence="1">The sequence shown here is derived from an EMBL/GenBank/DDBJ whole genome shotgun (WGS) entry which is preliminary data.</text>
</comment>
<proteinExistence type="predicted"/>
<evidence type="ECO:0000313" key="1">
    <source>
        <dbReference type="EMBL" id="KAJ7314281.1"/>
    </source>
</evidence>
<name>A0AAD6ZB48_9AGAR</name>